<dbReference type="InterPro" id="IPR058582">
    <property type="entry name" value="KH_NusA_2nd"/>
</dbReference>
<comment type="subunit">
    <text evidence="7">Monomer. Binds directly to the core enzyme of the DNA-dependent RNA polymerase and to nascent RNA.</text>
</comment>
<dbReference type="Pfam" id="PF08529">
    <property type="entry name" value="NusA_N"/>
    <property type="match status" value="2"/>
</dbReference>
<evidence type="ECO:0000256" key="7">
    <source>
        <dbReference type="HAMAP-Rule" id="MF_00945"/>
    </source>
</evidence>
<dbReference type="PATRIC" id="fig|1618350.3.peg.1010"/>
<dbReference type="Gene3D" id="2.40.50.140">
    <property type="entry name" value="Nucleic acid-binding proteins"/>
    <property type="match status" value="1"/>
</dbReference>
<dbReference type="SUPFAM" id="SSF69705">
    <property type="entry name" value="Transcription factor NusA, N-terminal domain"/>
    <property type="match status" value="1"/>
</dbReference>
<dbReference type="PROSITE" id="PS50084">
    <property type="entry name" value="KH_TYPE_1"/>
    <property type="match status" value="1"/>
</dbReference>
<dbReference type="Pfam" id="PF03118">
    <property type="entry name" value="RNA_pol_A_CTD"/>
    <property type="match status" value="1"/>
</dbReference>
<evidence type="ECO:0000256" key="5">
    <source>
        <dbReference type="ARBA" id="ARBA00023015"/>
    </source>
</evidence>
<dbReference type="GO" id="GO:0003700">
    <property type="term" value="F:DNA-binding transcription factor activity"/>
    <property type="evidence" value="ECO:0007669"/>
    <property type="project" value="InterPro"/>
</dbReference>
<protein>
    <recommendedName>
        <fullName evidence="7">Transcription termination/antitermination protein NusA</fullName>
    </recommendedName>
</protein>
<evidence type="ECO:0000256" key="8">
    <source>
        <dbReference type="SAM" id="MobiDB-lite"/>
    </source>
</evidence>
<organism evidence="10 11">
    <name type="scientific">candidate division CPR3 bacterium GW2011_GWF2_35_18</name>
    <dbReference type="NCBI Taxonomy" id="1618350"/>
    <lineage>
        <taxon>Bacteria</taxon>
        <taxon>Bacteria division CPR3</taxon>
    </lineage>
</organism>
<evidence type="ECO:0000256" key="6">
    <source>
        <dbReference type="ARBA" id="ARBA00023163"/>
    </source>
</evidence>
<evidence type="ECO:0000256" key="1">
    <source>
        <dbReference type="ARBA" id="ARBA00022472"/>
    </source>
</evidence>
<feature type="region of interest" description="Disordered" evidence="8">
    <location>
        <begin position="309"/>
        <end position="336"/>
    </location>
</feature>
<evidence type="ECO:0000256" key="4">
    <source>
        <dbReference type="ARBA" id="ARBA00022884"/>
    </source>
</evidence>
<dbReference type="FunFam" id="3.30.300.20:FF:000005">
    <property type="entry name" value="Transcription termination/antitermination protein NusA"/>
    <property type="match status" value="1"/>
</dbReference>
<evidence type="ECO:0000259" key="9">
    <source>
        <dbReference type="PROSITE" id="PS50126"/>
    </source>
</evidence>
<dbReference type="Gene3D" id="3.30.300.20">
    <property type="match status" value="2"/>
</dbReference>
<name>A0A0G0EPP6_UNCC3</name>
<dbReference type="InterPro" id="IPR030842">
    <property type="entry name" value="TF_NusA_bacterial"/>
</dbReference>
<evidence type="ECO:0000313" key="11">
    <source>
        <dbReference type="Proteomes" id="UP000034581"/>
    </source>
</evidence>
<dbReference type="Pfam" id="PF26594">
    <property type="entry name" value="KH_NusA_2nd"/>
    <property type="match status" value="1"/>
</dbReference>
<dbReference type="PANTHER" id="PTHR22648">
    <property type="entry name" value="TRANSCRIPTION TERMINATION FACTOR NUSA"/>
    <property type="match status" value="1"/>
</dbReference>
<dbReference type="InterPro" id="IPR015946">
    <property type="entry name" value="KH_dom-like_a/b"/>
</dbReference>
<evidence type="ECO:0000256" key="2">
    <source>
        <dbReference type="ARBA" id="ARBA00022490"/>
    </source>
</evidence>
<dbReference type="InterPro" id="IPR009019">
    <property type="entry name" value="KH_sf_prok-type"/>
</dbReference>
<reference evidence="10 11" key="1">
    <citation type="journal article" date="2015" name="Nature">
        <title>rRNA introns, odd ribosomes, and small enigmatic genomes across a large radiation of phyla.</title>
        <authorList>
            <person name="Brown C.T."/>
            <person name="Hug L.A."/>
            <person name="Thomas B.C."/>
            <person name="Sharon I."/>
            <person name="Castelle C.J."/>
            <person name="Singh A."/>
            <person name="Wilkins M.J."/>
            <person name="Williams K.H."/>
            <person name="Banfield J.F."/>
        </authorList>
    </citation>
    <scope>NUCLEOTIDE SEQUENCE [LARGE SCALE GENOMIC DNA]</scope>
</reference>
<dbReference type="STRING" id="1618350.UR67_C0008G0018"/>
<evidence type="ECO:0000313" key="10">
    <source>
        <dbReference type="EMBL" id="KKP69262.1"/>
    </source>
</evidence>
<dbReference type="GO" id="GO:0003723">
    <property type="term" value="F:RNA binding"/>
    <property type="evidence" value="ECO:0007669"/>
    <property type="project" value="UniProtKB-UniRule"/>
</dbReference>
<keyword evidence="2 7" id="KW-0963">Cytoplasm</keyword>
<dbReference type="GO" id="GO:0005829">
    <property type="term" value="C:cytosol"/>
    <property type="evidence" value="ECO:0007669"/>
    <property type="project" value="TreeGrafter"/>
</dbReference>
<keyword evidence="5 7" id="KW-0805">Transcription regulation</keyword>
<dbReference type="Proteomes" id="UP000034581">
    <property type="component" value="Unassembled WGS sequence"/>
</dbReference>
<feature type="domain" description="S1 motif" evidence="9">
    <location>
        <begin position="104"/>
        <end position="168"/>
    </location>
</feature>
<keyword evidence="4 7" id="KW-0694">RNA-binding</keyword>
<dbReference type="InterPro" id="IPR004087">
    <property type="entry name" value="KH_dom"/>
</dbReference>
<dbReference type="HAMAP" id="MF_00945_B">
    <property type="entry name" value="NusA_B"/>
    <property type="match status" value="1"/>
</dbReference>
<evidence type="ECO:0000256" key="3">
    <source>
        <dbReference type="ARBA" id="ARBA00022814"/>
    </source>
</evidence>
<dbReference type="Pfam" id="PF13184">
    <property type="entry name" value="KH_NusA_1st"/>
    <property type="match status" value="1"/>
</dbReference>
<dbReference type="CDD" id="cd22529">
    <property type="entry name" value="KH-II_NusA_rpt2"/>
    <property type="match status" value="1"/>
</dbReference>
<dbReference type="SUPFAM" id="SSF50249">
    <property type="entry name" value="Nucleic acid-binding proteins"/>
    <property type="match status" value="1"/>
</dbReference>
<keyword evidence="6 7" id="KW-0804">Transcription</keyword>
<dbReference type="SUPFAM" id="SSF54814">
    <property type="entry name" value="Prokaryotic type KH domain (KH-domain type II)"/>
    <property type="match status" value="2"/>
</dbReference>
<comment type="similarity">
    <text evidence="7">Belongs to the NusA family.</text>
</comment>
<dbReference type="SMART" id="SM00322">
    <property type="entry name" value="KH"/>
    <property type="match status" value="1"/>
</dbReference>
<dbReference type="PROSITE" id="PS50126">
    <property type="entry name" value="S1"/>
    <property type="match status" value="1"/>
</dbReference>
<dbReference type="InterPro" id="IPR036555">
    <property type="entry name" value="NusA_N_sf"/>
</dbReference>
<dbReference type="InterPro" id="IPR012340">
    <property type="entry name" value="NA-bd_OB-fold"/>
</dbReference>
<dbReference type="GO" id="GO:0003899">
    <property type="term" value="F:DNA-directed RNA polymerase activity"/>
    <property type="evidence" value="ECO:0007669"/>
    <property type="project" value="InterPro"/>
</dbReference>
<dbReference type="Gene3D" id="3.30.1480.10">
    <property type="entry name" value="NusA, N-terminal domain"/>
    <property type="match status" value="1"/>
</dbReference>
<dbReference type="AlphaFoldDB" id="A0A0G0EPP6"/>
<dbReference type="GO" id="GO:0031564">
    <property type="term" value="P:transcription antitermination"/>
    <property type="evidence" value="ECO:0007669"/>
    <property type="project" value="UniProtKB-UniRule"/>
</dbReference>
<dbReference type="PANTHER" id="PTHR22648:SF0">
    <property type="entry name" value="TRANSCRIPTION TERMINATION_ANTITERMINATION PROTEIN NUSA"/>
    <property type="match status" value="1"/>
</dbReference>
<comment type="subcellular location">
    <subcellularLocation>
        <location evidence="7">Cytoplasm</location>
    </subcellularLocation>
</comment>
<dbReference type="InterPro" id="IPR025249">
    <property type="entry name" value="TF_NusA_KH_1st"/>
</dbReference>
<gene>
    <name evidence="7" type="primary">nusA</name>
    <name evidence="10" type="ORF">UR67_C0008G0018</name>
</gene>
<dbReference type="GO" id="GO:0003677">
    <property type="term" value="F:DNA binding"/>
    <property type="evidence" value="ECO:0007669"/>
    <property type="project" value="InterPro"/>
</dbReference>
<dbReference type="InterPro" id="IPR011260">
    <property type="entry name" value="RNAP_asu_C"/>
</dbReference>
<proteinExistence type="inferred from homology"/>
<dbReference type="InterPro" id="IPR010213">
    <property type="entry name" value="TF_NusA"/>
</dbReference>
<comment type="function">
    <text evidence="7">Participates in both transcription termination and antitermination.</text>
</comment>
<dbReference type="EMBL" id="LBQB01000008">
    <property type="protein sequence ID" value="KKP69262.1"/>
    <property type="molecule type" value="Genomic_DNA"/>
</dbReference>
<dbReference type="InterPro" id="IPR003029">
    <property type="entry name" value="S1_domain"/>
</dbReference>
<dbReference type="CDD" id="cd02134">
    <property type="entry name" value="KH-II_NusA_rpt1"/>
    <property type="match status" value="1"/>
</dbReference>
<dbReference type="SMART" id="SM00316">
    <property type="entry name" value="S1"/>
    <property type="match status" value="1"/>
</dbReference>
<sequence>MSRNEFVAALKQVCAERGLETEVVLEALRVALVAAYRKDHDESEDLSATIDPETGEANIYEKEKNVTPPGFGRIAAQTAKQVILQKIREAEKTAIVSDFEKKVGLAVSGLVQRFEGQNVIVDLGKASGIMPPQEKVPTEHYRLNQRLKVLIKKIREGKRGPEIIISRSDKDLVKQLFDMEVPEIRSGAVEVAAISREPGSRSKVAVKSNQQGVDPIGSCVGQKGVRVQSVTRELFDEKIDLVNFSEDPEKFVVASLSPARVSDIKVNKKKLKATVYVGEDQLSLAIGKEGQNARLAAKLTGWKIDIKQEKDRKDQESDNEEEEKTEAKEETESNELIASGLGKRIVSTLEKAGIKSIEDLKNKDPKELVKIKGLGKKALEEIEAVLK</sequence>
<dbReference type="CDD" id="cd04455">
    <property type="entry name" value="S1_NusA"/>
    <property type="match status" value="1"/>
</dbReference>
<dbReference type="FunFam" id="3.30.300.20:FF:000002">
    <property type="entry name" value="Transcription termination/antitermination protein NusA"/>
    <property type="match status" value="1"/>
</dbReference>
<dbReference type="GO" id="GO:0006353">
    <property type="term" value="P:DNA-templated transcription termination"/>
    <property type="evidence" value="ECO:0007669"/>
    <property type="project" value="UniProtKB-UniRule"/>
</dbReference>
<dbReference type="NCBIfam" id="TIGR01953">
    <property type="entry name" value="NusA"/>
    <property type="match status" value="1"/>
</dbReference>
<dbReference type="InterPro" id="IPR013735">
    <property type="entry name" value="TF_NusA_N"/>
</dbReference>
<keyword evidence="1 7" id="KW-0806">Transcription termination</keyword>
<accession>A0A0G0EPP6</accession>
<dbReference type="SUPFAM" id="SSF47789">
    <property type="entry name" value="C-terminal domain of RNA polymerase alpha subunit"/>
    <property type="match status" value="1"/>
</dbReference>
<keyword evidence="3 7" id="KW-0889">Transcription antitermination</keyword>
<comment type="caution">
    <text evidence="10">The sequence shown here is derived from an EMBL/GenBank/DDBJ whole genome shotgun (WGS) entry which is preliminary data.</text>
</comment>
<dbReference type="Gene3D" id="1.10.150.20">
    <property type="entry name" value="5' to 3' exonuclease, C-terminal subdomain"/>
    <property type="match status" value="1"/>
</dbReference>